<evidence type="ECO:0000313" key="2">
    <source>
        <dbReference type="Proteomes" id="UP000636811"/>
    </source>
</evidence>
<dbReference type="EMBL" id="JADOBI010000016">
    <property type="protein sequence ID" value="MBF7982499.1"/>
    <property type="molecule type" value="Genomic_DNA"/>
</dbReference>
<name>A0ABS0EGR8_9GAMM</name>
<proteinExistence type="predicted"/>
<accession>A0ABS0EGR8</accession>
<evidence type="ECO:0000313" key="1">
    <source>
        <dbReference type="EMBL" id="MBF7982499.1"/>
    </source>
</evidence>
<protein>
    <submittedName>
        <fullName evidence="1">Uncharacterized protein</fullName>
    </submittedName>
</protein>
<comment type="caution">
    <text evidence="1">The sequence shown here is derived from an EMBL/GenBank/DDBJ whole genome shotgun (WGS) entry which is preliminary data.</text>
</comment>
<sequence>MGKSVQLTPRQLELVDMLVGYLRYCEEKYSDFDEEGLGAFGPPEAFYHPPKDWTKLP</sequence>
<reference evidence="1 2" key="1">
    <citation type="submission" date="2020-11" db="EMBL/GenBank/DDBJ databases">
        <title>Taxonomic investigation of Rahnella strains.</title>
        <authorList>
            <person name="Lee S.D."/>
        </authorList>
    </citation>
    <scope>NUCLEOTIDE SEQUENCE [LARGE SCALE GENOMIC DNA]</scope>
    <source>
        <strain evidence="1 2">SAP-17</strain>
    </source>
</reference>
<organism evidence="1 2">
    <name type="scientific">Rahnella laticis</name>
    <dbReference type="NCBI Taxonomy" id="2787622"/>
    <lineage>
        <taxon>Bacteria</taxon>
        <taxon>Pseudomonadati</taxon>
        <taxon>Pseudomonadota</taxon>
        <taxon>Gammaproteobacteria</taxon>
        <taxon>Enterobacterales</taxon>
        <taxon>Yersiniaceae</taxon>
        <taxon>Rahnella</taxon>
    </lineage>
</organism>
<gene>
    <name evidence="1" type="ORF">IV433_24145</name>
</gene>
<keyword evidence="2" id="KW-1185">Reference proteome</keyword>
<dbReference type="RefSeq" id="WP_195816183.1">
    <property type="nucleotide sequence ID" value="NZ_JADOBI010000016.1"/>
</dbReference>
<dbReference type="Proteomes" id="UP000636811">
    <property type="component" value="Unassembled WGS sequence"/>
</dbReference>